<dbReference type="EMBL" id="CP003418">
    <property type="protein sequence ID" value="AFH47880.1"/>
    <property type="molecule type" value="Genomic_DNA"/>
</dbReference>
<keyword evidence="3" id="KW-1185">Reference proteome</keyword>
<feature type="chain" id="PRO_5003624068" evidence="1">
    <location>
        <begin position="22"/>
        <end position="175"/>
    </location>
</feature>
<accession>I0AFX3</accession>
<feature type="signal peptide" evidence="1">
    <location>
        <begin position="1"/>
        <end position="21"/>
    </location>
</feature>
<name>I0AFX3_IGNAJ</name>
<evidence type="ECO:0000313" key="3">
    <source>
        <dbReference type="Proteomes" id="UP000007394"/>
    </source>
</evidence>
<reference evidence="2 3" key="1">
    <citation type="journal article" date="2012" name="Front. Microbiol.">
        <title>Complete genome of Ignavibacterium album, a metabolically versatile, flagellated, facultative anaerobe from the phylum Chlorobi.</title>
        <authorList>
            <person name="Liu Z."/>
            <person name="Frigaard N.-U."/>
            <person name="Vogl K."/>
            <person name="Iino T."/>
            <person name="Ohkuma M."/>
            <person name="Overmann J."/>
            <person name="Bryant D.A."/>
        </authorList>
    </citation>
    <scope>NUCLEOTIDE SEQUENCE [LARGE SCALE GENOMIC DNA]</scope>
    <source>
        <strain evidence="3">DSM 19864 / JCM 16511 / NBRC 101810 / Mat9-16</strain>
    </source>
</reference>
<evidence type="ECO:0000313" key="2">
    <source>
        <dbReference type="EMBL" id="AFH47880.1"/>
    </source>
</evidence>
<dbReference type="RefSeq" id="WP_014559040.1">
    <property type="nucleotide sequence ID" value="NC_017464.1"/>
</dbReference>
<keyword evidence="1" id="KW-0732">Signal</keyword>
<dbReference type="STRING" id="945713.IALB_0168"/>
<evidence type="ECO:0000256" key="1">
    <source>
        <dbReference type="SAM" id="SignalP"/>
    </source>
</evidence>
<dbReference type="HOGENOM" id="CLU_1530526_0_0_10"/>
<proteinExistence type="predicted"/>
<dbReference type="Proteomes" id="UP000007394">
    <property type="component" value="Chromosome"/>
</dbReference>
<dbReference type="KEGG" id="ial:IALB_0168"/>
<dbReference type="AlphaFoldDB" id="I0AFX3"/>
<organism evidence="2 3">
    <name type="scientific">Ignavibacterium album (strain DSM 19864 / JCM 16511 / NBRC 101810 / Mat9-16)</name>
    <dbReference type="NCBI Taxonomy" id="945713"/>
    <lineage>
        <taxon>Bacteria</taxon>
        <taxon>Pseudomonadati</taxon>
        <taxon>Ignavibacteriota</taxon>
        <taxon>Ignavibacteria</taxon>
        <taxon>Ignavibacteriales</taxon>
        <taxon>Ignavibacteriaceae</taxon>
        <taxon>Ignavibacterium</taxon>
    </lineage>
</organism>
<protein>
    <submittedName>
        <fullName evidence="2">Uncharacterized protein</fullName>
    </submittedName>
</protein>
<sequence length="175" mass="20488">MKILGILFLNFYLIHSVQLFAQDDSDIVKINIDNPNEYLPDYLINIYLGISFQDFINIKDTLFLGKVTSNSPEWFAYREDVNDNYLDHIIYKFDATPDSLNDSLPLFQINIFYTEQEELNNFVIEKFGNPQIEYEDSSAQWILKTNKNFVLIVKKRNNEVKLIATIAGSDWDPNE</sequence>
<gene>
    <name evidence="2" type="ordered locus">IALB_0168</name>
</gene>